<proteinExistence type="predicted"/>
<accession>A0A2L2TIR8</accession>
<dbReference type="AlphaFoldDB" id="A0A2L2TIR8"/>
<evidence type="ECO:0000313" key="2">
    <source>
        <dbReference type="EMBL" id="CEI70862.1"/>
    </source>
</evidence>
<dbReference type="STRING" id="56646.A0A2L2TIR8"/>
<name>A0A2L2TIR8_9HYPO</name>
<feature type="compositionally biased region" description="Basic and acidic residues" evidence="1">
    <location>
        <begin position="107"/>
        <end position="120"/>
    </location>
</feature>
<dbReference type="EMBL" id="LN649231">
    <property type="protein sequence ID" value="CEI70862.1"/>
    <property type="molecule type" value="Genomic_DNA"/>
</dbReference>
<keyword evidence="3" id="KW-1185">Reference proteome</keyword>
<dbReference type="Proteomes" id="UP000245910">
    <property type="component" value="Chromosome III"/>
</dbReference>
<sequence length="134" mass="15197">MLYPVWEKYWATDQPKFPALYEACDKNVQHECNNVDFVSNHTYTPTSSDLAGSIFSEECPSPSQDPQLTSPEVSHGNSDGRQRSPSTQSNDCRKLKPTHTRRNPTKPYERESSKRVEMKGATEMFVGIQKEIGV</sequence>
<evidence type="ECO:0000256" key="1">
    <source>
        <dbReference type="SAM" id="MobiDB-lite"/>
    </source>
</evidence>
<organism evidence="2 3">
    <name type="scientific">Fusarium venenatum</name>
    <dbReference type="NCBI Taxonomy" id="56646"/>
    <lineage>
        <taxon>Eukaryota</taxon>
        <taxon>Fungi</taxon>
        <taxon>Dikarya</taxon>
        <taxon>Ascomycota</taxon>
        <taxon>Pezizomycotina</taxon>
        <taxon>Sordariomycetes</taxon>
        <taxon>Hypocreomycetidae</taxon>
        <taxon>Hypocreales</taxon>
        <taxon>Nectriaceae</taxon>
        <taxon>Fusarium</taxon>
    </lineage>
</organism>
<reference evidence="3" key="1">
    <citation type="submission" date="2014-10" db="EMBL/GenBank/DDBJ databases">
        <authorList>
            <person name="King R."/>
        </authorList>
    </citation>
    <scope>NUCLEOTIDE SEQUENCE [LARGE SCALE GENOMIC DNA]</scope>
    <source>
        <strain evidence="3">A3/5</strain>
    </source>
</reference>
<feature type="compositionally biased region" description="Basic residues" evidence="1">
    <location>
        <begin position="95"/>
        <end position="104"/>
    </location>
</feature>
<protein>
    <submittedName>
        <fullName evidence="2">Uncharacterized protein</fullName>
    </submittedName>
</protein>
<feature type="region of interest" description="Disordered" evidence="1">
    <location>
        <begin position="49"/>
        <end position="120"/>
    </location>
</feature>
<feature type="compositionally biased region" description="Polar residues" evidence="1">
    <location>
        <begin position="61"/>
        <end position="90"/>
    </location>
</feature>
<evidence type="ECO:0000313" key="3">
    <source>
        <dbReference type="Proteomes" id="UP000245910"/>
    </source>
</evidence>